<dbReference type="GO" id="GO:0034355">
    <property type="term" value="P:NAD+ biosynthetic process via the salvage pathway"/>
    <property type="evidence" value="ECO:0007669"/>
    <property type="project" value="TreeGrafter"/>
</dbReference>
<evidence type="ECO:0000256" key="2">
    <source>
        <dbReference type="ARBA" id="ARBA00010897"/>
    </source>
</evidence>
<dbReference type="InterPro" id="IPR040727">
    <property type="entry name" value="NAPRTase_N"/>
</dbReference>
<dbReference type="Pfam" id="PF17767">
    <property type="entry name" value="NAPRTase_N"/>
    <property type="match status" value="1"/>
</dbReference>
<evidence type="ECO:0000256" key="4">
    <source>
        <dbReference type="ARBA" id="ARBA00022553"/>
    </source>
</evidence>
<evidence type="ECO:0000313" key="9">
    <source>
        <dbReference type="EMBL" id="KAJ7376354.1"/>
    </source>
</evidence>
<dbReference type="Proteomes" id="UP001163046">
    <property type="component" value="Unassembled WGS sequence"/>
</dbReference>
<dbReference type="EMBL" id="MU826401">
    <property type="protein sequence ID" value="KAJ7376354.1"/>
    <property type="molecule type" value="Genomic_DNA"/>
</dbReference>
<gene>
    <name evidence="9" type="ORF">OS493_035097</name>
</gene>
<keyword evidence="4" id="KW-0597">Phosphoprotein</keyword>
<evidence type="ECO:0000256" key="1">
    <source>
        <dbReference type="ARBA" id="ARBA00004952"/>
    </source>
</evidence>
<dbReference type="SUPFAM" id="SSF51690">
    <property type="entry name" value="Nicotinate/Quinolinate PRTase C-terminal domain-like"/>
    <property type="match status" value="1"/>
</dbReference>
<dbReference type="InterPro" id="IPR007229">
    <property type="entry name" value="Nic_PRibTrfase-Fam"/>
</dbReference>
<protein>
    <recommendedName>
        <fullName evidence="3">nicotinate phosphoribosyltransferase</fullName>
        <ecNumber evidence="3">6.3.4.21</ecNumber>
    </recommendedName>
</protein>
<dbReference type="OrthoDB" id="193380at2759"/>
<dbReference type="Gene3D" id="3.20.140.10">
    <property type="entry name" value="nicotinate phosphoribosyltransferase"/>
    <property type="match status" value="1"/>
</dbReference>
<comment type="pathway">
    <text evidence="1">Cofactor biosynthesis; NAD(+) biosynthesis; nicotinate D-ribonucleotide from nicotinate: step 1/1.</text>
</comment>
<keyword evidence="5" id="KW-0436">Ligase</keyword>
<dbReference type="PANTHER" id="PTHR11098:SF1">
    <property type="entry name" value="NICOTINATE PHOSPHORIBOSYLTRANSFERASE"/>
    <property type="match status" value="1"/>
</dbReference>
<keyword evidence="6" id="KW-0662">Pyridine nucleotide biosynthesis</keyword>
<feature type="domain" description="Nicotinate phosphoribosyltransferase N-terminal" evidence="8">
    <location>
        <begin position="1"/>
        <end position="124"/>
    </location>
</feature>
<keyword evidence="10" id="KW-1185">Reference proteome</keyword>
<dbReference type="Gene3D" id="3.20.20.70">
    <property type="entry name" value="Aldolase class I"/>
    <property type="match status" value="1"/>
</dbReference>
<comment type="catalytic activity">
    <reaction evidence="7">
        <text>5-phospho-alpha-D-ribose 1-diphosphate + nicotinate + ATP + H2O = nicotinate beta-D-ribonucleotide + ADP + phosphate + diphosphate</text>
        <dbReference type="Rhea" id="RHEA:36163"/>
        <dbReference type="ChEBI" id="CHEBI:15377"/>
        <dbReference type="ChEBI" id="CHEBI:30616"/>
        <dbReference type="ChEBI" id="CHEBI:32544"/>
        <dbReference type="ChEBI" id="CHEBI:33019"/>
        <dbReference type="ChEBI" id="CHEBI:43474"/>
        <dbReference type="ChEBI" id="CHEBI:57502"/>
        <dbReference type="ChEBI" id="CHEBI:58017"/>
        <dbReference type="ChEBI" id="CHEBI:456216"/>
        <dbReference type="EC" id="6.3.4.21"/>
    </reaction>
</comment>
<evidence type="ECO:0000313" key="10">
    <source>
        <dbReference type="Proteomes" id="UP001163046"/>
    </source>
</evidence>
<comment type="caution">
    <text evidence="9">The sequence shown here is derived from an EMBL/GenBank/DDBJ whole genome shotgun (WGS) entry which is preliminary data.</text>
</comment>
<evidence type="ECO:0000256" key="3">
    <source>
        <dbReference type="ARBA" id="ARBA00013236"/>
    </source>
</evidence>
<evidence type="ECO:0000256" key="6">
    <source>
        <dbReference type="ARBA" id="ARBA00022642"/>
    </source>
</evidence>
<dbReference type="PANTHER" id="PTHR11098">
    <property type="entry name" value="NICOTINATE PHOSPHORIBOSYLTRANSFERASE"/>
    <property type="match status" value="1"/>
</dbReference>
<comment type="similarity">
    <text evidence="2">Belongs to the NAPRTase family.</text>
</comment>
<dbReference type="EC" id="6.3.4.21" evidence="3"/>
<proteinExistence type="inferred from homology"/>
<sequence length="282" mass="31967">MAYAYWKSGKVLDNAVFDFVLSQKSISWRIHCFRWDSRSACTLLETSAFPNQTISYLKTILPTTVEQEFFTYLKGIDASKRYLMCYPRGSIVFPKIPLYQSGRTITRYCKMVQLMETTLLNLVNFARYILYNKHTISIGKFDKFATNASRFRLAAGWDKSLIEFGLRRSQGPDGGLSASKYCYIGGFDGTSNVLAGKLCGIPVKGTQAHAFITSFTPKELPLVGKLQPADSSQEPRDFYPVVMDWLKKVSPVLRVLESEVHMGELAAFSAYAVAFPDTFWHW</sequence>
<name>A0A9W9Z8J8_9CNID</name>
<dbReference type="GO" id="GO:0005829">
    <property type="term" value="C:cytosol"/>
    <property type="evidence" value="ECO:0007669"/>
    <property type="project" value="TreeGrafter"/>
</dbReference>
<evidence type="ECO:0000256" key="5">
    <source>
        <dbReference type="ARBA" id="ARBA00022598"/>
    </source>
</evidence>
<evidence type="ECO:0000259" key="8">
    <source>
        <dbReference type="Pfam" id="PF17767"/>
    </source>
</evidence>
<dbReference type="GO" id="GO:0004516">
    <property type="term" value="F:nicotinate phosphoribosyltransferase activity"/>
    <property type="evidence" value="ECO:0007669"/>
    <property type="project" value="UniProtKB-EC"/>
</dbReference>
<dbReference type="InterPro" id="IPR036068">
    <property type="entry name" value="Nicotinate_pribotase-like_C"/>
</dbReference>
<dbReference type="PIRSF" id="PIRSF000484">
    <property type="entry name" value="NAPRT"/>
    <property type="match status" value="1"/>
</dbReference>
<evidence type="ECO:0000256" key="7">
    <source>
        <dbReference type="ARBA" id="ARBA00048668"/>
    </source>
</evidence>
<accession>A0A9W9Z8J8</accession>
<dbReference type="SUPFAM" id="SSF54675">
    <property type="entry name" value="Nicotinate/Quinolinate PRTase N-terminal domain-like"/>
    <property type="match status" value="1"/>
</dbReference>
<reference evidence="9" key="1">
    <citation type="submission" date="2023-01" db="EMBL/GenBank/DDBJ databases">
        <title>Genome assembly of the deep-sea coral Lophelia pertusa.</title>
        <authorList>
            <person name="Herrera S."/>
            <person name="Cordes E."/>
        </authorList>
    </citation>
    <scope>NUCLEOTIDE SEQUENCE</scope>
    <source>
        <strain evidence="9">USNM1676648</strain>
        <tissue evidence="9">Polyp</tissue>
    </source>
</reference>
<dbReference type="AlphaFoldDB" id="A0A9W9Z8J8"/>
<organism evidence="9 10">
    <name type="scientific">Desmophyllum pertusum</name>
    <dbReference type="NCBI Taxonomy" id="174260"/>
    <lineage>
        <taxon>Eukaryota</taxon>
        <taxon>Metazoa</taxon>
        <taxon>Cnidaria</taxon>
        <taxon>Anthozoa</taxon>
        <taxon>Hexacorallia</taxon>
        <taxon>Scleractinia</taxon>
        <taxon>Caryophylliina</taxon>
        <taxon>Caryophylliidae</taxon>
        <taxon>Desmophyllum</taxon>
    </lineage>
</organism>
<dbReference type="InterPro" id="IPR013785">
    <property type="entry name" value="Aldolase_TIM"/>
</dbReference>